<keyword evidence="3" id="KW-1185">Reference proteome</keyword>
<feature type="region of interest" description="Disordered" evidence="1">
    <location>
        <begin position="1"/>
        <end position="51"/>
    </location>
</feature>
<dbReference type="EMBL" id="JAXQNO010000007">
    <property type="protein sequence ID" value="KAK4795089.1"/>
    <property type="molecule type" value="Genomic_DNA"/>
</dbReference>
<comment type="caution">
    <text evidence="2">The sequence shown here is derived from an EMBL/GenBank/DDBJ whole genome shotgun (WGS) entry which is preliminary data.</text>
</comment>
<organism evidence="2 3">
    <name type="scientific">Trapa natans</name>
    <name type="common">Water chestnut</name>
    <dbReference type="NCBI Taxonomy" id="22666"/>
    <lineage>
        <taxon>Eukaryota</taxon>
        <taxon>Viridiplantae</taxon>
        <taxon>Streptophyta</taxon>
        <taxon>Embryophyta</taxon>
        <taxon>Tracheophyta</taxon>
        <taxon>Spermatophyta</taxon>
        <taxon>Magnoliopsida</taxon>
        <taxon>eudicotyledons</taxon>
        <taxon>Gunneridae</taxon>
        <taxon>Pentapetalae</taxon>
        <taxon>rosids</taxon>
        <taxon>malvids</taxon>
        <taxon>Myrtales</taxon>
        <taxon>Lythraceae</taxon>
        <taxon>Trapa</taxon>
    </lineage>
</organism>
<protein>
    <submittedName>
        <fullName evidence="2">Uncharacterized protein</fullName>
    </submittedName>
</protein>
<evidence type="ECO:0000313" key="3">
    <source>
        <dbReference type="Proteomes" id="UP001346149"/>
    </source>
</evidence>
<dbReference type="Proteomes" id="UP001346149">
    <property type="component" value="Unassembled WGS sequence"/>
</dbReference>
<dbReference type="AlphaFoldDB" id="A0AAN7M0S5"/>
<name>A0AAN7M0S5_TRANT</name>
<evidence type="ECO:0000256" key="1">
    <source>
        <dbReference type="SAM" id="MobiDB-lite"/>
    </source>
</evidence>
<accession>A0AAN7M0S5</accession>
<evidence type="ECO:0000313" key="2">
    <source>
        <dbReference type="EMBL" id="KAK4795089.1"/>
    </source>
</evidence>
<reference evidence="2 3" key="1">
    <citation type="journal article" date="2023" name="Hortic Res">
        <title>Pangenome of water caltrop reveals structural variations and asymmetric subgenome divergence after allopolyploidization.</title>
        <authorList>
            <person name="Zhang X."/>
            <person name="Chen Y."/>
            <person name="Wang L."/>
            <person name="Yuan Y."/>
            <person name="Fang M."/>
            <person name="Shi L."/>
            <person name="Lu R."/>
            <person name="Comes H.P."/>
            <person name="Ma Y."/>
            <person name="Chen Y."/>
            <person name="Huang G."/>
            <person name="Zhou Y."/>
            <person name="Zheng Z."/>
            <person name="Qiu Y."/>
        </authorList>
    </citation>
    <scope>NUCLEOTIDE SEQUENCE [LARGE SCALE GENOMIC DNA]</scope>
    <source>
        <strain evidence="2">F231</strain>
    </source>
</reference>
<feature type="compositionally biased region" description="Basic and acidic residues" evidence="1">
    <location>
        <begin position="30"/>
        <end position="43"/>
    </location>
</feature>
<proteinExistence type="predicted"/>
<sequence>MVVFRDSESACKGGGFESRRGRGPGYPPKRSKEEENLNKREQRNSLSRQWRHGGSLRTEIAAHHAEIPPHNRGKADSLQSVKIKRGKLRMNCCPCMKIDLSMIDEQQSMAKPEPSSNEFARAVS</sequence>
<gene>
    <name evidence="2" type="ORF">SAY86_013083</name>
</gene>